<keyword evidence="5" id="KW-0679">Respiratory chain</keyword>
<feature type="transmembrane region" description="Helical" evidence="6">
    <location>
        <begin position="424"/>
        <end position="446"/>
    </location>
</feature>
<sequence length="831" mass="92024">MAHAESDEHEDHMPSKSSIKRWLTTTNHKDVGILYLITSIFYLVFGGVLALLIRLELLESGSTILSGAAYNQVVSAHGLIMLFFFISPFAFAFANYFVPLQIGAKDLAFPRLNALSFWLYFFGGALFGSSFFLGGGSFSGGWTMYAPLNSPAYMPAVGSTAAVLGVMLFVISTTVSSVNFLTTLHSMRAEGMRIRDLPIFSWSILLTVWMMLFAFAALLAALILMASDHIIGTTYFTTTVAGSGSFLWLHLFWFFGHPEVYIVLFPALGVLGEIFKTFTGNRLAGRKWIMIALGLVAVQSFIVWMHHMFLTGLNFQTKTLFMATTIAISLPFDLMIFGFIYTMIKGKIRLTTPMLYGIATLVLFIIGGITGVFLGAIPLDYNLRGGYWVVAHFHYVMFGGAAALVGAIFYWFPKMSGKMYNRTFGKIQFATFFVGFNLLYFPLFFAYEMPRRVFVYETSIKMYHNIATVGGFILGLSVLMIVGIMVHALKYGDDAGDNPWQAWTAEWSVSSPPPLENFSGTPSFKSGKLSMLNPATDGSGTEAETDGGHAVEEEHTDHASLTPFLISLSMFVMFLGLSGVHQNVQALHDGDPATTATIAPLYAAVAGIGGVGMLLSLVWFGFEGFSAPAPLNVNKWPFEGVEQNKLGVWIFLLSDIVVFGAFIGASIFMRFAYGWQEWYQDLIPEAHVTMPGLINTYLLLTSSFAVVMALVAIEKNSKKGLVGSLVATFALATGFLVNKGLEWQHLFHISTDAFPEGWGLGTNIASSTFYLTTGMHGLHVILGMLILVFLIYRAWFDDAYMEDDRPVEYFGLYWHFVDIVWLFLFPLFYIL</sequence>
<feature type="transmembrane region" description="Helical" evidence="6">
    <location>
        <begin position="152"/>
        <end position="179"/>
    </location>
</feature>
<dbReference type="RefSeq" id="WP_266086722.1">
    <property type="nucleotide sequence ID" value="NZ_RKLV01000005.1"/>
</dbReference>
<dbReference type="GO" id="GO:0016020">
    <property type="term" value="C:membrane"/>
    <property type="evidence" value="ECO:0007669"/>
    <property type="project" value="UniProtKB-SubCell"/>
</dbReference>
<keyword evidence="5" id="KW-0349">Heme</keyword>
<feature type="transmembrane region" description="Helical" evidence="6">
    <location>
        <begin position="74"/>
        <end position="97"/>
    </location>
</feature>
<keyword evidence="5" id="KW-0813">Transport</keyword>
<keyword evidence="5" id="KW-0408">Iron</keyword>
<feature type="transmembrane region" description="Helical" evidence="6">
    <location>
        <begin position="561"/>
        <end position="581"/>
    </location>
</feature>
<dbReference type="Pfam" id="PF00115">
    <property type="entry name" value="COX1"/>
    <property type="match status" value="1"/>
</dbReference>
<evidence type="ECO:0000259" key="7">
    <source>
        <dbReference type="PROSITE" id="PS50253"/>
    </source>
</evidence>
<dbReference type="InterPro" id="IPR013833">
    <property type="entry name" value="Cyt_c_oxidase_su3_a-hlx"/>
</dbReference>
<evidence type="ECO:0000256" key="4">
    <source>
        <dbReference type="ARBA" id="ARBA00023136"/>
    </source>
</evidence>
<dbReference type="PANTHER" id="PTHR10422">
    <property type="entry name" value="CYTOCHROME C OXIDASE SUBUNIT 1"/>
    <property type="match status" value="1"/>
</dbReference>
<dbReference type="AlphaFoldDB" id="A0A9Q4C2X7"/>
<evidence type="ECO:0000313" key="9">
    <source>
        <dbReference type="EMBL" id="MCX2818880.1"/>
    </source>
</evidence>
<dbReference type="SUPFAM" id="SSF81442">
    <property type="entry name" value="Cytochrome c oxidase subunit I-like"/>
    <property type="match status" value="1"/>
</dbReference>
<dbReference type="GO" id="GO:0009060">
    <property type="term" value="P:aerobic respiration"/>
    <property type="evidence" value="ECO:0007669"/>
    <property type="project" value="InterPro"/>
</dbReference>
<dbReference type="Pfam" id="PF00510">
    <property type="entry name" value="COX3"/>
    <property type="match status" value="1"/>
</dbReference>
<dbReference type="InterPro" id="IPR023616">
    <property type="entry name" value="Cyt_c_oxase-like_su1_dom"/>
</dbReference>
<keyword evidence="5" id="KW-0249">Electron transport</keyword>
<dbReference type="InterPro" id="IPR000883">
    <property type="entry name" value="Cyt_C_Oxase_1"/>
</dbReference>
<dbReference type="GO" id="GO:0022904">
    <property type="term" value="P:respiratory electron transport chain"/>
    <property type="evidence" value="ECO:0007669"/>
    <property type="project" value="InterPro"/>
</dbReference>
<feature type="domain" description="Heme-copper oxidase subunit III family profile" evidence="7">
    <location>
        <begin position="550"/>
        <end position="831"/>
    </location>
</feature>
<dbReference type="InterPro" id="IPR000298">
    <property type="entry name" value="Cyt_c_oxidase-like_su3"/>
</dbReference>
<keyword evidence="3 6" id="KW-1133">Transmembrane helix</keyword>
<feature type="transmembrane region" description="Helical" evidence="6">
    <location>
        <begin position="199"/>
        <end position="223"/>
    </location>
</feature>
<dbReference type="SUPFAM" id="SSF81452">
    <property type="entry name" value="Cytochrome c oxidase subunit III-like"/>
    <property type="match status" value="1"/>
</dbReference>
<feature type="transmembrane region" description="Helical" evidence="6">
    <location>
        <begin position="389"/>
        <end position="412"/>
    </location>
</feature>
<dbReference type="EMBL" id="RKLV01000005">
    <property type="protein sequence ID" value="MCX2818880.1"/>
    <property type="molecule type" value="Genomic_DNA"/>
</dbReference>
<name>A0A9Q4C2X7_9EURY</name>
<proteinExistence type="inferred from homology"/>
<dbReference type="Gene3D" id="1.20.120.80">
    <property type="entry name" value="Cytochrome c oxidase, subunit III, four-helix bundle"/>
    <property type="match status" value="1"/>
</dbReference>
<evidence type="ECO:0000256" key="1">
    <source>
        <dbReference type="ARBA" id="ARBA00004141"/>
    </source>
</evidence>
<dbReference type="GO" id="GO:0015990">
    <property type="term" value="P:electron transport coupled proton transport"/>
    <property type="evidence" value="ECO:0007669"/>
    <property type="project" value="TreeGrafter"/>
</dbReference>
<keyword evidence="5" id="KW-0479">Metal-binding</keyword>
<keyword evidence="2 5" id="KW-0812">Transmembrane</keyword>
<feature type="transmembrane region" description="Helical" evidence="6">
    <location>
        <begin position="807"/>
        <end position="830"/>
    </location>
</feature>
<keyword evidence="4 6" id="KW-0472">Membrane</keyword>
<feature type="transmembrane region" description="Helical" evidence="6">
    <location>
        <begin position="260"/>
        <end position="276"/>
    </location>
</feature>
<feature type="transmembrane region" description="Helical" evidence="6">
    <location>
        <begin position="288"/>
        <end position="307"/>
    </location>
</feature>
<feature type="transmembrane region" description="Helical" evidence="6">
    <location>
        <begin position="720"/>
        <end position="737"/>
    </location>
</feature>
<dbReference type="InterPro" id="IPR036927">
    <property type="entry name" value="Cyt_c_oxase-like_su1_sf"/>
</dbReference>
<dbReference type="PROSITE" id="PS50253">
    <property type="entry name" value="COX3"/>
    <property type="match status" value="1"/>
</dbReference>
<dbReference type="PROSITE" id="PS50855">
    <property type="entry name" value="COX1"/>
    <property type="match status" value="1"/>
</dbReference>
<dbReference type="InterPro" id="IPR035973">
    <property type="entry name" value="Cyt_c_oxidase_su3-like_sf"/>
</dbReference>
<dbReference type="GO" id="GO:0004129">
    <property type="term" value="F:cytochrome-c oxidase activity"/>
    <property type="evidence" value="ECO:0007669"/>
    <property type="project" value="InterPro"/>
</dbReference>
<comment type="caution">
    <text evidence="9">The sequence shown here is derived from an EMBL/GenBank/DDBJ whole genome shotgun (WGS) entry which is preliminary data.</text>
</comment>
<comment type="subcellular location">
    <subcellularLocation>
        <location evidence="1">Membrane</location>
        <topology evidence="1">Multi-pass membrane protein</topology>
    </subcellularLocation>
</comment>
<gene>
    <name evidence="9" type="ORF">EGH25_05900</name>
</gene>
<feature type="transmembrane region" description="Helical" evidence="6">
    <location>
        <begin position="601"/>
        <end position="625"/>
    </location>
</feature>
<protein>
    <submittedName>
        <fullName evidence="9">Cbb3-type cytochrome c oxidase subunit I</fullName>
    </submittedName>
</protein>
<accession>A0A9Q4C2X7</accession>
<keyword evidence="10" id="KW-1185">Reference proteome</keyword>
<evidence type="ECO:0000256" key="3">
    <source>
        <dbReference type="ARBA" id="ARBA00022989"/>
    </source>
</evidence>
<dbReference type="PANTHER" id="PTHR10422:SF18">
    <property type="entry name" value="CYTOCHROME C OXIDASE SUBUNIT 1"/>
    <property type="match status" value="1"/>
</dbReference>
<evidence type="ECO:0000256" key="5">
    <source>
        <dbReference type="RuleBase" id="RU000370"/>
    </source>
</evidence>
<dbReference type="GO" id="GO:0020037">
    <property type="term" value="F:heme binding"/>
    <property type="evidence" value="ECO:0007669"/>
    <property type="project" value="InterPro"/>
</dbReference>
<feature type="transmembrane region" description="Helical" evidence="6">
    <location>
        <begin position="646"/>
        <end position="673"/>
    </location>
</feature>
<dbReference type="InterPro" id="IPR023615">
    <property type="entry name" value="Cyt_c_Oxase_su1_BS"/>
</dbReference>
<dbReference type="PROSITE" id="PS00077">
    <property type="entry name" value="COX1_CUB"/>
    <property type="match status" value="1"/>
</dbReference>
<dbReference type="Proteomes" id="UP001149411">
    <property type="component" value="Unassembled WGS sequence"/>
</dbReference>
<evidence type="ECO:0000256" key="6">
    <source>
        <dbReference type="SAM" id="Phobius"/>
    </source>
</evidence>
<organism evidence="9 10">
    <name type="scientific">Halorutilus salinus</name>
    <dbReference type="NCBI Taxonomy" id="2487751"/>
    <lineage>
        <taxon>Archaea</taxon>
        <taxon>Methanobacteriati</taxon>
        <taxon>Methanobacteriota</taxon>
        <taxon>Stenosarchaea group</taxon>
        <taxon>Halobacteria</taxon>
        <taxon>Halorutilales</taxon>
        <taxon>Halorutilaceae</taxon>
        <taxon>Halorutilus</taxon>
    </lineage>
</organism>
<evidence type="ECO:0000256" key="2">
    <source>
        <dbReference type="ARBA" id="ARBA00022692"/>
    </source>
</evidence>
<feature type="transmembrane region" description="Helical" evidence="6">
    <location>
        <begin position="693"/>
        <end position="713"/>
    </location>
</feature>
<dbReference type="Gene3D" id="1.20.210.10">
    <property type="entry name" value="Cytochrome c oxidase-like, subunit I domain"/>
    <property type="match status" value="1"/>
</dbReference>
<comment type="similarity">
    <text evidence="5">Belongs to the heme-copper respiratory oxidase family.</text>
</comment>
<feature type="transmembrane region" description="Helical" evidence="6">
    <location>
        <begin position="354"/>
        <end position="377"/>
    </location>
</feature>
<evidence type="ECO:0000259" key="8">
    <source>
        <dbReference type="PROSITE" id="PS50855"/>
    </source>
</evidence>
<feature type="transmembrane region" description="Helical" evidence="6">
    <location>
        <begin position="466"/>
        <end position="489"/>
    </location>
</feature>
<reference evidence="9" key="1">
    <citation type="submission" date="2022-09" db="EMBL/GenBank/DDBJ databases">
        <title>Haloadaptaus new haloarchaeum isolated from saline soil.</title>
        <authorList>
            <person name="Duran-Viseras A."/>
            <person name="Sanchez-Porro C."/>
            <person name="Ventosa A."/>
        </authorList>
    </citation>
    <scope>NUCLEOTIDE SEQUENCE</scope>
    <source>
        <strain evidence="9">F3-133</strain>
    </source>
</reference>
<evidence type="ECO:0000313" key="10">
    <source>
        <dbReference type="Proteomes" id="UP001149411"/>
    </source>
</evidence>
<feature type="transmembrane region" description="Helical" evidence="6">
    <location>
        <begin position="776"/>
        <end position="795"/>
    </location>
</feature>
<dbReference type="PRINTS" id="PR01165">
    <property type="entry name" value="CYCOXIDASEI"/>
</dbReference>
<feature type="transmembrane region" description="Helical" evidence="6">
    <location>
        <begin position="32"/>
        <end position="53"/>
    </location>
</feature>
<feature type="transmembrane region" description="Helical" evidence="6">
    <location>
        <begin position="117"/>
        <end position="140"/>
    </location>
</feature>
<feature type="domain" description="Cytochrome oxidase subunit I profile" evidence="8">
    <location>
        <begin position="22"/>
        <end position="525"/>
    </location>
</feature>
<dbReference type="CDD" id="cd00386">
    <property type="entry name" value="Heme_Cu_Oxidase_III_like"/>
    <property type="match status" value="1"/>
</dbReference>
<feature type="transmembrane region" description="Helical" evidence="6">
    <location>
        <begin position="319"/>
        <end position="342"/>
    </location>
</feature>